<dbReference type="KEGG" id="blin:BLSMQ_2064"/>
<gene>
    <name evidence="1" type="ORF">BLSMQ_2064</name>
</gene>
<dbReference type="OrthoDB" id="4808265at2"/>
<protein>
    <submittedName>
        <fullName evidence="1">Uncharacterized protein</fullName>
    </submittedName>
</protein>
<evidence type="ECO:0000313" key="1">
    <source>
        <dbReference type="EMBL" id="AOP53770.1"/>
    </source>
</evidence>
<dbReference type="AlphaFoldDB" id="A0A1D7W488"/>
<dbReference type="eggNOG" id="ENOG5031X6S">
    <property type="taxonomic scope" value="Bacteria"/>
</dbReference>
<reference evidence="2" key="1">
    <citation type="submission" date="2016-09" db="EMBL/GenBank/DDBJ databases">
        <title>Complete Genome Sequence of Brevibacterium linens SMQ-1335.</title>
        <authorList>
            <person name="de Melo A.G."/>
            <person name="Labrie S.J."/>
            <person name="Dumaresq J."/>
            <person name="Roberts R.J."/>
            <person name="Tremblay D.M."/>
            <person name="Moineau S."/>
        </authorList>
    </citation>
    <scope>NUCLEOTIDE SEQUENCE [LARGE SCALE GENOMIC DNA]</scope>
    <source>
        <strain evidence="2">SMQ-1335</strain>
    </source>
</reference>
<evidence type="ECO:0000313" key="2">
    <source>
        <dbReference type="Proteomes" id="UP000094793"/>
    </source>
</evidence>
<dbReference type="EMBL" id="CP017150">
    <property type="protein sequence ID" value="AOP53770.1"/>
    <property type="molecule type" value="Genomic_DNA"/>
</dbReference>
<organism evidence="1 2">
    <name type="scientific">Brevibacterium aurantiacum</name>
    <dbReference type="NCBI Taxonomy" id="273384"/>
    <lineage>
        <taxon>Bacteria</taxon>
        <taxon>Bacillati</taxon>
        <taxon>Actinomycetota</taxon>
        <taxon>Actinomycetes</taxon>
        <taxon>Micrococcales</taxon>
        <taxon>Brevibacteriaceae</taxon>
        <taxon>Brevibacterium</taxon>
    </lineage>
</organism>
<name>A0A1D7W488_BREAU</name>
<dbReference type="PATRIC" id="fig|1703.10.peg.2132"/>
<proteinExistence type="predicted"/>
<accession>A0A1D7W488</accession>
<sequence length="126" mass="13706">MVQSYVAVDLTSRVDNYGDMSRTQDPIEPDYVIDSTKRTPTERVRSAATRAYGAASSGVKNAREATSGNRLIETTETNVKKALGNVSHAIDDAVRSGKVERAFDKAQEGVTTGADTVRRLVNRKSE</sequence>
<dbReference type="Proteomes" id="UP000094793">
    <property type="component" value="Chromosome"/>
</dbReference>